<dbReference type="InterPro" id="IPR012944">
    <property type="entry name" value="SusD_RagB_dom"/>
</dbReference>
<dbReference type="PROSITE" id="PS51257">
    <property type="entry name" value="PROKAR_LIPOPROTEIN"/>
    <property type="match status" value="1"/>
</dbReference>
<dbReference type="KEGG" id="echi:FKX85_20620"/>
<dbReference type="InterPro" id="IPR033985">
    <property type="entry name" value="SusD-like_N"/>
</dbReference>
<feature type="signal peptide" evidence="6">
    <location>
        <begin position="1"/>
        <end position="24"/>
    </location>
</feature>
<gene>
    <name evidence="9" type="ORF">FKX85_20620</name>
</gene>
<evidence type="ECO:0000259" key="7">
    <source>
        <dbReference type="Pfam" id="PF07980"/>
    </source>
</evidence>
<dbReference type="OrthoDB" id="691907at2"/>
<dbReference type="CDD" id="cd08977">
    <property type="entry name" value="SusD"/>
    <property type="match status" value="1"/>
</dbReference>
<dbReference type="Pfam" id="PF14322">
    <property type="entry name" value="SusD-like_3"/>
    <property type="match status" value="1"/>
</dbReference>
<comment type="subcellular location">
    <subcellularLocation>
        <location evidence="1">Cell outer membrane</location>
    </subcellularLocation>
</comment>
<keyword evidence="4" id="KW-0472">Membrane</keyword>
<proteinExistence type="inferred from homology"/>
<dbReference type="GO" id="GO:0009279">
    <property type="term" value="C:cell outer membrane"/>
    <property type="evidence" value="ECO:0007669"/>
    <property type="project" value="UniProtKB-SubCell"/>
</dbReference>
<evidence type="ECO:0000256" key="3">
    <source>
        <dbReference type="ARBA" id="ARBA00022729"/>
    </source>
</evidence>
<evidence type="ECO:0000259" key="8">
    <source>
        <dbReference type="Pfam" id="PF14322"/>
    </source>
</evidence>
<evidence type="ECO:0000256" key="1">
    <source>
        <dbReference type="ARBA" id="ARBA00004442"/>
    </source>
</evidence>
<evidence type="ECO:0000256" key="2">
    <source>
        <dbReference type="ARBA" id="ARBA00006275"/>
    </source>
</evidence>
<sequence>MLKMKKIIYSLILMVLLAGCTTLEEDVFSELSPTNFYTSAADADAAVIAIYNGLNRRPFHDTYFTSLTFMQAPHSATRAAFRRMYANYSFDASENRILGSYWAAAYDIINRANAAIDRIPSIEMDENEKASLVAEAKWLRAYNYFNLVRFFGDVPLLLKESTSLEDANPSRAPMDEVYAAIVADLKEGLDNLPPSRGNGEKMGRVAAGTAKFLLAKVYLTMAGEPLNDASHLQEAHTLLSDLYANRGEYGFGLLENYADIFDLENELNAEIVFAVQQSRIEGQGTAMAHMWGPLRSPFGGTGQYHGGCTQEFYESYDDTDERRDVTWLERYQLRGANQVVVFGERLPNGALGPYGETRNGMSPAKYQDPEQECCDGETDIIIYRFSDVMLMLAEIENELNGPGAAALGYLNEVRERANATVYDPQAATSQEEFRELIYKERFWEFSFEFHEIFDIRRMGKVQEAIETGFETQLFGTVYDPRYELYPIPLTEIQTNSNITQNPGW</sequence>
<evidence type="ECO:0000313" key="10">
    <source>
        <dbReference type="Proteomes" id="UP000316614"/>
    </source>
</evidence>
<feature type="domain" description="RagB/SusD" evidence="7">
    <location>
        <begin position="305"/>
        <end position="504"/>
    </location>
</feature>
<name>A0A514CNC1_9BACT</name>
<dbReference type="Gene3D" id="1.25.40.390">
    <property type="match status" value="1"/>
</dbReference>
<feature type="domain" description="SusD-like N-terminal" evidence="8">
    <location>
        <begin position="78"/>
        <end position="219"/>
    </location>
</feature>
<keyword evidence="10" id="KW-1185">Reference proteome</keyword>
<evidence type="ECO:0000313" key="9">
    <source>
        <dbReference type="EMBL" id="QDH81301.1"/>
    </source>
</evidence>
<protein>
    <submittedName>
        <fullName evidence="9">RagB/SusD family nutrient uptake outer membrane protein</fullName>
    </submittedName>
</protein>
<accession>A0A514CNC1</accession>
<evidence type="ECO:0000256" key="5">
    <source>
        <dbReference type="ARBA" id="ARBA00023237"/>
    </source>
</evidence>
<dbReference type="InterPro" id="IPR011990">
    <property type="entry name" value="TPR-like_helical_dom_sf"/>
</dbReference>
<dbReference type="SUPFAM" id="SSF48452">
    <property type="entry name" value="TPR-like"/>
    <property type="match status" value="1"/>
</dbReference>
<evidence type="ECO:0000256" key="4">
    <source>
        <dbReference type="ARBA" id="ARBA00023136"/>
    </source>
</evidence>
<dbReference type="EMBL" id="CP041253">
    <property type="protein sequence ID" value="QDH81301.1"/>
    <property type="molecule type" value="Genomic_DNA"/>
</dbReference>
<keyword evidence="3 6" id="KW-0732">Signal</keyword>
<organism evidence="9 10">
    <name type="scientific">Echinicola soli</name>
    <dbReference type="NCBI Taxonomy" id="2591634"/>
    <lineage>
        <taxon>Bacteria</taxon>
        <taxon>Pseudomonadati</taxon>
        <taxon>Bacteroidota</taxon>
        <taxon>Cytophagia</taxon>
        <taxon>Cytophagales</taxon>
        <taxon>Cyclobacteriaceae</taxon>
        <taxon>Echinicola</taxon>
    </lineage>
</organism>
<evidence type="ECO:0000256" key="6">
    <source>
        <dbReference type="SAM" id="SignalP"/>
    </source>
</evidence>
<keyword evidence="5" id="KW-0998">Cell outer membrane</keyword>
<comment type="similarity">
    <text evidence="2">Belongs to the SusD family.</text>
</comment>
<reference evidence="9 10" key="1">
    <citation type="submission" date="2019-06" db="EMBL/GenBank/DDBJ databases">
        <title>Echinicola alkalisoli sp. nov. isolated from saline soil.</title>
        <authorList>
            <person name="Sun J.-Q."/>
            <person name="Xu L."/>
        </authorList>
    </citation>
    <scope>NUCLEOTIDE SEQUENCE [LARGE SCALE GENOMIC DNA]</scope>
    <source>
        <strain evidence="9 10">LN3S3</strain>
    </source>
</reference>
<dbReference type="AlphaFoldDB" id="A0A514CNC1"/>
<feature type="chain" id="PRO_5021861121" evidence="6">
    <location>
        <begin position="25"/>
        <end position="504"/>
    </location>
</feature>
<dbReference type="Pfam" id="PF07980">
    <property type="entry name" value="SusD_RagB"/>
    <property type="match status" value="1"/>
</dbReference>
<dbReference type="Proteomes" id="UP000316614">
    <property type="component" value="Chromosome"/>
</dbReference>